<feature type="compositionally biased region" description="Basic and acidic residues" evidence="1">
    <location>
        <begin position="42"/>
        <end position="55"/>
    </location>
</feature>
<evidence type="ECO:0000256" key="1">
    <source>
        <dbReference type="SAM" id="MobiDB-lite"/>
    </source>
</evidence>
<feature type="region of interest" description="Disordered" evidence="1">
    <location>
        <begin position="37"/>
        <end position="56"/>
    </location>
</feature>
<dbReference type="EMBL" id="NJES01000316">
    <property type="protein sequence ID" value="PHH73813.1"/>
    <property type="molecule type" value="Genomic_DNA"/>
</dbReference>
<protein>
    <submittedName>
        <fullName evidence="2">Uncharacterized protein</fullName>
    </submittedName>
</protein>
<comment type="caution">
    <text evidence="2">The sequence shown here is derived from an EMBL/GenBank/DDBJ whole genome shotgun (WGS) entry which is preliminary data.</text>
</comment>
<gene>
    <name evidence="2" type="ORF">CDD80_3546</name>
</gene>
<evidence type="ECO:0000313" key="3">
    <source>
        <dbReference type="Proteomes" id="UP000226431"/>
    </source>
</evidence>
<reference evidence="2 3" key="1">
    <citation type="submission" date="2017-06" db="EMBL/GenBank/DDBJ databases">
        <title>Ant-infecting Ophiocordyceps genomes reveal a high diversity of potential behavioral manipulation genes and a possible major role for enterotoxins.</title>
        <authorList>
            <person name="De Bekker C."/>
            <person name="Evans H.C."/>
            <person name="Brachmann A."/>
            <person name="Hughes D.P."/>
        </authorList>
    </citation>
    <scope>NUCLEOTIDE SEQUENCE [LARGE SCALE GENOMIC DNA]</scope>
    <source>
        <strain evidence="2 3">Map16</strain>
    </source>
</reference>
<name>A0A2C5Z1U9_9HYPO</name>
<feature type="region of interest" description="Disordered" evidence="1">
    <location>
        <begin position="70"/>
        <end position="94"/>
    </location>
</feature>
<accession>A0A2C5Z1U9</accession>
<sequence>MASQGITTTIVSINLANGWLGLGKDLWGIVRQDLEQNVQQDPKQDPFHDPSHDPFSRSLRSIISWLTDRRLPQKRRCPGRNDAPPPTMLPHAGR</sequence>
<proteinExistence type="predicted"/>
<keyword evidence="3" id="KW-1185">Reference proteome</keyword>
<dbReference type="Proteomes" id="UP000226431">
    <property type="component" value="Unassembled WGS sequence"/>
</dbReference>
<evidence type="ECO:0000313" key="2">
    <source>
        <dbReference type="EMBL" id="PHH73813.1"/>
    </source>
</evidence>
<dbReference type="AlphaFoldDB" id="A0A2C5Z1U9"/>
<organism evidence="2 3">
    <name type="scientific">Ophiocordyceps camponoti-rufipedis</name>
    <dbReference type="NCBI Taxonomy" id="2004952"/>
    <lineage>
        <taxon>Eukaryota</taxon>
        <taxon>Fungi</taxon>
        <taxon>Dikarya</taxon>
        <taxon>Ascomycota</taxon>
        <taxon>Pezizomycotina</taxon>
        <taxon>Sordariomycetes</taxon>
        <taxon>Hypocreomycetidae</taxon>
        <taxon>Hypocreales</taxon>
        <taxon>Ophiocordycipitaceae</taxon>
        <taxon>Ophiocordyceps</taxon>
    </lineage>
</organism>